<comment type="similarity">
    <text evidence="2">Belongs to the TOM1 family.</text>
</comment>
<dbReference type="InterPro" id="IPR004152">
    <property type="entry name" value="GAT_dom"/>
</dbReference>
<proteinExistence type="inferred from homology"/>
<comment type="subcellular location">
    <subcellularLocation>
        <location evidence="1">Membrane</location>
        <topology evidence="1">Peripheral membrane protein</topology>
    </subcellularLocation>
</comment>
<dbReference type="Gene3D" id="1.20.58.160">
    <property type="match status" value="1"/>
</dbReference>
<reference evidence="6" key="2">
    <citation type="submission" date="2023-05" db="EMBL/GenBank/DDBJ databases">
        <authorList>
            <person name="Schelkunov M.I."/>
        </authorList>
    </citation>
    <scope>NUCLEOTIDE SEQUENCE</scope>
    <source>
        <strain evidence="6">Hsosn_3</strain>
        <tissue evidence="6">Leaf</tissue>
    </source>
</reference>
<feature type="compositionally biased region" description="Basic and acidic residues" evidence="4">
    <location>
        <begin position="81"/>
        <end position="92"/>
    </location>
</feature>
<dbReference type="GO" id="GO:0043130">
    <property type="term" value="F:ubiquitin binding"/>
    <property type="evidence" value="ECO:0007669"/>
    <property type="project" value="InterPro"/>
</dbReference>
<evidence type="ECO:0000256" key="1">
    <source>
        <dbReference type="ARBA" id="ARBA00004170"/>
    </source>
</evidence>
<organism evidence="6 7">
    <name type="scientific">Heracleum sosnowskyi</name>
    <dbReference type="NCBI Taxonomy" id="360622"/>
    <lineage>
        <taxon>Eukaryota</taxon>
        <taxon>Viridiplantae</taxon>
        <taxon>Streptophyta</taxon>
        <taxon>Embryophyta</taxon>
        <taxon>Tracheophyta</taxon>
        <taxon>Spermatophyta</taxon>
        <taxon>Magnoliopsida</taxon>
        <taxon>eudicotyledons</taxon>
        <taxon>Gunneridae</taxon>
        <taxon>Pentapetalae</taxon>
        <taxon>asterids</taxon>
        <taxon>campanulids</taxon>
        <taxon>Apiales</taxon>
        <taxon>Apiaceae</taxon>
        <taxon>Apioideae</taxon>
        <taxon>apioid superclade</taxon>
        <taxon>Tordylieae</taxon>
        <taxon>Tordyliinae</taxon>
        <taxon>Heracleum</taxon>
    </lineage>
</organism>
<dbReference type="AlphaFoldDB" id="A0AAD8LWQ6"/>
<dbReference type="InterPro" id="IPR038425">
    <property type="entry name" value="GAT_sf"/>
</dbReference>
<sequence>MWVSTQVDLTTTLVQQCHQSEHTIQRIIESSGDDEALLFEALSINDEIQKVLSKFGDMKANTIVPTVPRHDMIPITVEPDETPREGKEDSLIRKPSSSSGGTQVKNNDDEMDDLDEMIFGKKTDGTSETGHATKKESTKDDLINF</sequence>
<dbReference type="PROSITE" id="PS50909">
    <property type="entry name" value="GAT"/>
    <property type="match status" value="1"/>
</dbReference>
<feature type="compositionally biased region" description="Basic and acidic residues" evidence="4">
    <location>
        <begin position="118"/>
        <end position="145"/>
    </location>
</feature>
<keyword evidence="7" id="KW-1185">Reference proteome</keyword>
<protein>
    <submittedName>
        <fullName evidence="6">GAT domain-containing protein</fullName>
    </submittedName>
</protein>
<dbReference type="SUPFAM" id="SSF89009">
    <property type="entry name" value="GAT-like domain"/>
    <property type="match status" value="1"/>
</dbReference>
<accession>A0AAD8LWQ6</accession>
<dbReference type="GO" id="GO:0043328">
    <property type="term" value="P:protein transport to vacuole involved in ubiquitin-dependent protein catabolic process via the multivesicular body sorting pathway"/>
    <property type="evidence" value="ECO:0007669"/>
    <property type="project" value="InterPro"/>
</dbReference>
<reference evidence="6" key="1">
    <citation type="submission" date="2023-02" db="EMBL/GenBank/DDBJ databases">
        <title>Genome of toxic invasive species Heracleum sosnowskyi carries increased number of genes despite the absence of recent whole-genome duplications.</title>
        <authorList>
            <person name="Schelkunov M."/>
            <person name="Shtratnikova V."/>
            <person name="Makarenko M."/>
            <person name="Klepikova A."/>
            <person name="Omelchenko D."/>
            <person name="Novikova G."/>
            <person name="Obukhova E."/>
            <person name="Bogdanov V."/>
            <person name="Penin A."/>
            <person name="Logacheva M."/>
        </authorList>
    </citation>
    <scope>NUCLEOTIDE SEQUENCE</scope>
    <source>
        <strain evidence="6">Hsosn_3</strain>
        <tissue evidence="6">Leaf</tissue>
    </source>
</reference>
<name>A0AAD8LWQ6_9APIA</name>
<evidence type="ECO:0000256" key="4">
    <source>
        <dbReference type="SAM" id="MobiDB-lite"/>
    </source>
</evidence>
<evidence type="ECO:0000313" key="6">
    <source>
        <dbReference type="EMBL" id="KAK1351407.1"/>
    </source>
</evidence>
<dbReference type="Pfam" id="PF03127">
    <property type="entry name" value="GAT"/>
    <property type="match status" value="1"/>
</dbReference>
<dbReference type="GO" id="GO:0005737">
    <property type="term" value="C:cytoplasm"/>
    <property type="evidence" value="ECO:0007669"/>
    <property type="project" value="UniProtKB-ARBA"/>
</dbReference>
<comment type="caution">
    <text evidence="6">The sequence shown here is derived from an EMBL/GenBank/DDBJ whole genome shotgun (WGS) entry which is preliminary data.</text>
</comment>
<feature type="region of interest" description="Disordered" evidence="4">
    <location>
        <begin position="71"/>
        <end position="145"/>
    </location>
</feature>
<evidence type="ECO:0000313" key="7">
    <source>
        <dbReference type="Proteomes" id="UP001237642"/>
    </source>
</evidence>
<dbReference type="GO" id="GO:0035091">
    <property type="term" value="F:phosphatidylinositol binding"/>
    <property type="evidence" value="ECO:0007669"/>
    <property type="project" value="InterPro"/>
</dbReference>
<dbReference type="EMBL" id="JAUIZM010000038">
    <property type="protein sequence ID" value="KAK1351407.1"/>
    <property type="molecule type" value="Genomic_DNA"/>
</dbReference>
<dbReference type="PANTHER" id="PTHR46646">
    <property type="entry name" value="TOM1-LIKE PROTEIN 1"/>
    <property type="match status" value="1"/>
</dbReference>
<dbReference type="Proteomes" id="UP001237642">
    <property type="component" value="Unassembled WGS sequence"/>
</dbReference>
<evidence type="ECO:0000259" key="5">
    <source>
        <dbReference type="PROSITE" id="PS50909"/>
    </source>
</evidence>
<feature type="compositionally biased region" description="Polar residues" evidence="4">
    <location>
        <begin position="95"/>
        <end position="105"/>
    </location>
</feature>
<evidence type="ECO:0000256" key="3">
    <source>
        <dbReference type="ARBA" id="ARBA00023136"/>
    </source>
</evidence>
<feature type="domain" description="GAT" evidence="5">
    <location>
        <begin position="1"/>
        <end position="60"/>
    </location>
</feature>
<evidence type="ECO:0000256" key="2">
    <source>
        <dbReference type="ARBA" id="ARBA00007708"/>
    </source>
</evidence>
<dbReference type="GO" id="GO:0016020">
    <property type="term" value="C:membrane"/>
    <property type="evidence" value="ECO:0007669"/>
    <property type="project" value="UniProtKB-SubCell"/>
</dbReference>
<gene>
    <name evidence="6" type="ORF">POM88_054380</name>
</gene>
<dbReference type="PANTHER" id="PTHR46646:SF1">
    <property type="entry name" value="TOM1-LIKE PROTEIN 1"/>
    <property type="match status" value="1"/>
</dbReference>
<dbReference type="InterPro" id="IPR044836">
    <property type="entry name" value="TOL_plant"/>
</dbReference>
<keyword evidence="3" id="KW-0472">Membrane</keyword>